<protein>
    <submittedName>
        <fullName evidence="1">DNA polymerase-3 subunit chi</fullName>
        <ecNumber evidence="1">2.7.7.7</ecNumber>
    </submittedName>
</protein>
<dbReference type="GO" id="GO:0032298">
    <property type="term" value="P:positive regulation of DNA-templated DNA replication initiation"/>
    <property type="evidence" value="ECO:0007669"/>
    <property type="project" value="TreeGrafter"/>
</dbReference>
<dbReference type="PANTHER" id="PTHR38767">
    <property type="entry name" value="DNA POLYMERASE III SUBUNIT CHI"/>
    <property type="match status" value="1"/>
</dbReference>
<evidence type="ECO:0000313" key="1">
    <source>
        <dbReference type="EMBL" id="MBB3065048.1"/>
    </source>
</evidence>
<proteinExistence type="predicted"/>
<gene>
    <name evidence="1" type="ORF">FHR98_001327</name>
</gene>
<name>A0A839SRW1_9PROT</name>
<keyword evidence="1" id="KW-0548">Nucleotidyltransferase</keyword>
<dbReference type="PANTHER" id="PTHR38767:SF1">
    <property type="entry name" value="DNA POLYMERASE III SUBUNIT CHI"/>
    <property type="match status" value="1"/>
</dbReference>
<dbReference type="AlphaFoldDB" id="A0A839SRW1"/>
<dbReference type="NCBIfam" id="NF004347">
    <property type="entry name" value="PRK05728.1-4"/>
    <property type="match status" value="1"/>
</dbReference>
<reference evidence="1 2" key="1">
    <citation type="submission" date="2020-08" db="EMBL/GenBank/DDBJ databases">
        <title>Genomic Encyclopedia of Type Strains, Phase III (KMG-III): the genomes of soil and plant-associated and newly described type strains.</title>
        <authorList>
            <person name="Whitman W."/>
        </authorList>
    </citation>
    <scope>NUCLEOTIDE SEQUENCE [LARGE SCALE GENOMIC DNA]</scope>
    <source>
        <strain evidence="1 2">CECT 8803</strain>
    </source>
</reference>
<keyword evidence="1" id="KW-0808">Transferase</keyword>
<dbReference type="GO" id="GO:0003887">
    <property type="term" value="F:DNA-directed DNA polymerase activity"/>
    <property type="evidence" value="ECO:0007669"/>
    <property type="project" value="UniProtKB-EC"/>
</dbReference>
<dbReference type="SUPFAM" id="SSF102400">
    <property type="entry name" value="DNA polymerase III chi subunit"/>
    <property type="match status" value="1"/>
</dbReference>
<dbReference type="GO" id="GO:0006260">
    <property type="term" value="P:DNA replication"/>
    <property type="evidence" value="ECO:0007669"/>
    <property type="project" value="InterPro"/>
</dbReference>
<dbReference type="InterPro" id="IPR007459">
    <property type="entry name" value="DNA_pol3_chi"/>
</dbReference>
<dbReference type="InterPro" id="IPR036768">
    <property type="entry name" value="PolIII_chi_sf"/>
</dbReference>
<dbReference type="Gene3D" id="3.40.50.10110">
    <property type="entry name" value="DNA polymerase III subunit chi"/>
    <property type="match status" value="1"/>
</dbReference>
<dbReference type="GO" id="GO:0003677">
    <property type="term" value="F:DNA binding"/>
    <property type="evidence" value="ECO:0007669"/>
    <property type="project" value="InterPro"/>
</dbReference>
<accession>A0A839SRW1</accession>
<dbReference type="EC" id="2.7.7.7" evidence="1"/>
<dbReference type="EMBL" id="JACHXA010000003">
    <property type="protein sequence ID" value="MBB3065048.1"/>
    <property type="molecule type" value="Genomic_DNA"/>
</dbReference>
<organism evidence="1 2">
    <name type="scientific">Limibacillus halophilus</name>
    <dbReference type="NCBI Taxonomy" id="1579333"/>
    <lineage>
        <taxon>Bacteria</taxon>
        <taxon>Pseudomonadati</taxon>
        <taxon>Pseudomonadota</taxon>
        <taxon>Alphaproteobacteria</taxon>
        <taxon>Rhodospirillales</taxon>
        <taxon>Rhodovibrionaceae</taxon>
        <taxon>Limibacillus</taxon>
    </lineage>
</organism>
<keyword evidence="2" id="KW-1185">Reference proteome</keyword>
<comment type="caution">
    <text evidence="1">The sequence shown here is derived from an EMBL/GenBank/DDBJ whole genome shotgun (WGS) entry which is preliminary data.</text>
</comment>
<evidence type="ECO:0000313" key="2">
    <source>
        <dbReference type="Proteomes" id="UP000581135"/>
    </source>
</evidence>
<dbReference type="Pfam" id="PF04364">
    <property type="entry name" value="DNA_pol3_chi"/>
    <property type="match status" value="1"/>
</dbReference>
<dbReference type="Proteomes" id="UP000581135">
    <property type="component" value="Unassembled WGS sequence"/>
</dbReference>
<dbReference type="RefSeq" id="WP_183415858.1">
    <property type="nucleotide sequence ID" value="NZ_JACHXA010000003.1"/>
</dbReference>
<sequence length="153" mass="17444">MTEIRFYHLQRSTLEEVLPTMLSRSLQRGQRAVVMVRSEERLDALNSWLWTYDTRSFLPHGTKADGHAEEQPVWLTCADECPNNAEVLFLTDGAESAALDRFALVAELFDGRDNAVVAAARSRWKVYLDAGHALTYWQQDEDGRWQEKGRSGA</sequence>